<dbReference type="AlphaFoldDB" id="A0A7R8WLE3"/>
<protein>
    <submittedName>
        <fullName evidence="1">Uncharacterized protein</fullName>
    </submittedName>
</protein>
<name>A0A7R8WLE3_9CRUS</name>
<reference evidence="1" key="1">
    <citation type="submission" date="2020-11" db="EMBL/GenBank/DDBJ databases">
        <authorList>
            <person name="Tran Van P."/>
        </authorList>
    </citation>
    <scope>NUCLEOTIDE SEQUENCE</scope>
</reference>
<proteinExistence type="predicted"/>
<organism evidence="1">
    <name type="scientific">Cyprideis torosa</name>
    <dbReference type="NCBI Taxonomy" id="163714"/>
    <lineage>
        <taxon>Eukaryota</taxon>
        <taxon>Metazoa</taxon>
        <taxon>Ecdysozoa</taxon>
        <taxon>Arthropoda</taxon>
        <taxon>Crustacea</taxon>
        <taxon>Oligostraca</taxon>
        <taxon>Ostracoda</taxon>
        <taxon>Podocopa</taxon>
        <taxon>Podocopida</taxon>
        <taxon>Cytherocopina</taxon>
        <taxon>Cytheroidea</taxon>
        <taxon>Cytherideidae</taxon>
        <taxon>Cyprideis</taxon>
    </lineage>
</organism>
<evidence type="ECO:0000313" key="1">
    <source>
        <dbReference type="EMBL" id="CAD7233959.1"/>
    </source>
</evidence>
<gene>
    <name evidence="1" type="ORF">CTOB1V02_LOCUS11777</name>
</gene>
<sequence>MEEEVNFWYHMRQIDQCLEPLETPEGPKKCPTRWLITGLLGEGRRHTVSGPSEKEPDRPPLGPFALPKVHQPPQFFDLRPQLLWCIGRFAAAFAAVFIRVRDFPGDSAGSYSAAARLRRPSESAFADTPWILRQKTPRSTLRPPMVQANPSATQQVLLLIDSSAAALL</sequence>
<dbReference type="EMBL" id="OB667373">
    <property type="protein sequence ID" value="CAD7233959.1"/>
    <property type="molecule type" value="Genomic_DNA"/>
</dbReference>
<accession>A0A7R8WLE3</accession>